<dbReference type="AlphaFoldDB" id="A0A239M202"/>
<dbReference type="InterPro" id="IPR023606">
    <property type="entry name" value="CoA-Trfase_III_dom_1_sf"/>
</dbReference>
<evidence type="ECO:0000313" key="1">
    <source>
        <dbReference type="EMBL" id="SNT36342.1"/>
    </source>
</evidence>
<dbReference type="InterPro" id="IPR050509">
    <property type="entry name" value="CoA-transferase_III"/>
</dbReference>
<proteinExistence type="predicted"/>
<gene>
    <name evidence="1" type="ORF">SAMN05421642_11582</name>
</gene>
<keyword evidence="2" id="KW-1185">Reference proteome</keyword>
<evidence type="ECO:0000313" key="2">
    <source>
        <dbReference type="Proteomes" id="UP000198327"/>
    </source>
</evidence>
<keyword evidence="1" id="KW-0808">Transferase</keyword>
<dbReference type="Gene3D" id="3.40.50.10540">
    <property type="entry name" value="Crotonobetainyl-coa:carnitine coa-transferase, domain 1"/>
    <property type="match status" value="1"/>
</dbReference>
<dbReference type="EMBL" id="FZOW01000015">
    <property type="protein sequence ID" value="SNT36342.1"/>
    <property type="molecule type" value="Genomic_DNA"/>
</dbReference>
<accession>A0A239M202</accession>
<protein>
    <submittedName>
        <fullName evidence="1">CoA-transferase family III</fullName>
    </submittedName>
</protein>
<name>A0A239M202_9NOCA</name>
<reference evidence="2" key="1">
    <citation type="submission" date="2017-06" db="EMBL/GenBank/DDBJ databases">
        <authorList>
            <person name="Varghese N."/>
            <person name="Submissions S."/>
        </authorList>
    </citation>
    <scope>NUCLEOTIDE SEQUENCE [LARGE SCALE GENOMIC DNA]</scope>
    <source>
        <strain evidence="2">JCM 23211</strain>
    </source>
</reference>
<sequence length="309" mass="32280">MIRASDGWTVLSCARPDDHALLGAMIGVDMGDRDPWTPVEAWAADHTSAELDTRVELLGLAGGVVHDAEPTPSVVPNLEARVRSVVGAVLVDFSALWAGPLCAHLLGLAGARVIKVETPQRPDGARGGNQQFYDLLHAGHESVVLDPSVPSDRGALLELVERADIIVEASRPRALQRFGLHAAEFVDKGAIWVSITARGRSIDRIGFGDDIAASSGLVARDQNGDPLFVGDAIADPLTGLTAAAAVFSTAPGHGRLIDLSMSDVVRSTLGPVAHSEASTPRPPRHRISAVCAPASGADTTSVLSDFGIQ</sequence>
<dbReference type="Proteomes" id="UP000198327">
    <property type="component" value="Unassembled WGS sequence"/>
</dbReference>
<dbReference type="GO" id="GO:0016740">
    <property type="term" value="F:transferase activity"/>
    <property type="evidence" value="ECO:0007669"/>
    <property type="project" value="UniProtKB-KW"/>
</dbReference>
<dbReference type="SUPFAM" id="SSF89796">
    <property type="entry name" value="CoA-transferase family III (CaiB/BaiF)"/>
    <property type="match status" value="1"/>
</dbReference>
<dbReference type="PANTHER" id="PTHR48228:SF5">
    <property type="entry name" value="ALPHA-METHYLACYL-COA RACEMASE"/>
    <property type="match status" value="1"/>
</dbReference>
<dbReference type="Pfam" id="PF02515">
    <property type="entry name" value="CoA_transf_3"/>
    <property type="match status" value="1"/>
</dbReference>
<dbReference type="InterPro" id="IPR003673">
    <property type="entry name" value="CoA-Trfase_fam_III"/>
</dbReference>
<dbReference type="PANTHER" id="PTHR48228">
    <property type="entry name" value="SUCCINYL-COA--D-CITRAMALATE COA-TRANSFERASE"/>
    <property type="match status" value="1"/>
</dbReference>
<organism evidence="1 2">
    <name type="scientific">Rhodococcoides kyotonense</name>
    <dbReference type="NCBI Taxonomy" id="398843"/>
    <lineage>
        <taxon>Bacteria</taxon>
        <taxon>Bacillati</taxon>
        <taxon>Actinomycetota</taxon>
        <taxon>Actinomycetes</taxon>
        <taxon>Mycobacteriales</taxon>
        <taxon>Nocardiaceae</taxon>
        <taxon>Rhodococcoides</taxon>
    </lineage>
</organism>